<keyword evidence="1" id="KW-1133">Transmembrane helix</keyword>
<gene>
    <name evidence="2" type="ORF">GE115_10205</name>
</gene>
<keyword evidence="1" id="KW-0472">Membrane</keyword>
<feature type="transmembrane region" description="Helical" evidence="1">
    <location>
        <begin position="65"/>
        <end position="88"/>
    </location>
</feature>
<keyword evidence="1" id="KW-0812">Transmembrane</keyword>
<accession>A0A6I2FCN1</accession>
<dbReference type="InterPro" id="IPR025333">
    <property type="entry name" value="DUF4239"/>
</dbReference>
<reference evidence="2 3" key="1">
    <citation type="submission" date="2019-10" db="EMBL/GenBank/DDBJ databases">
        <authorList>
            <person name="Nie G."/>
            <person name="Ming H."/>
            <person name="Yi B."/>
        </authorList>
    </citation>
    <scope>NUCLEOTIDE SEQUENCE [LARGE SCALE GENOMIC DNA]</scope>
    <source>
        <strain evidence="2 3">CFH 90414</strain>
    </source>
</reference>
<feature type="transmembrane region" description="Helical" evidence="1">
    <location>
        <begin position="20"/>
        <end position="45"/>
    </location>
</feature>
<name>A0A6I2FCN1_9MICO</name>
<keyword evidence="3" id="KW-1185">Reference proteome</keyword>
<dbReference type="Proteomes" id="UP000431080">
    <property type="component" value="Unassembled WGS sequence"/>
</dbReference>
<feature type="transmembrane region" description="Helical" evidence="1">
    <location>
        <begin position="199"/>
        <end position="224"/>
    </location>
</feature>
<comment type="caution">
    <text evidence="2">The sequence shown here is derived from an EMBL/GenBank/DDBJ whole genome shotgun (WGS) entry which is preliminary data.</text>
</comment>
<organism evidence="2 3">
    <name type="scientific">Agromyces agglutinans</name>
    <dbReference type="NCBI Taxonomy" id="2662258"/>
    <lineage>
        <taxon>Bacteria</taxon>
        <taxon>Bacillati</taxon>
        <taxon>Actinomycetota</taxon>
        <taxon>Actinomycetes</taxon>
        <taxon>Micrococcales</taxon>
        <taxon>Microbacteriaceae</taxon>
        <taxon>Agromyces</taxon>
    </lineage>
</organism>
<evidence type="ECO:0000256" key="1">
    <source>
        <dbReference type="SAM" id="Phobius"/>
    </source>
</evidence>
<sequence>MRATPPVRRRGGGAAMLDWFYNTSILITLPLFVGGFVALSCLVVIGVRPVVRRFVTETKEWDRALGHVIGTFGVFFGILLALVAVAVYENFADTRQATIEEAGDVGALYRATGGLPDDLDGSMQEVLDAYLHTVIEVDFPDQARGELPSASDTQIDEFEALLHSVEADTRGDQAEFQQALATFDDVIESRRARIDATALALPALFWLVIWVGAAVNAVLIAFIHFTNPRLHLLMAGLLALFVGLVIFVTADMDHPYAGAISVGPGAYERVLEQIVDARE</sequence>
<feature type="transmembrane region" description="Helical" evidence="1">
    <location>
        <begin position="230"/>
        <end position="250"/>
    </location>
</feature>
<proteinExistence type="predicted"/>
<evidence type="ECO:0000313" key="3">
    <source>
        <dbReference type="Proteomes" id="UP000431080"/>
    </source>
</evidence>
<dbReference type="Pfam" id="PF14023">
    <property type="entry name" value="Bestrophin-like"/>
    <property type="match status" value="1"/>
</dbReference>
<protein>
    <submittedName>
        <fullName evidence="2">DUF4239 domain-containing protein</fullName>
    </submittedName>
</protein>
<evidence type="ECO:0000313" key="2">
    <source>
        <dbReference type="EMBL" id="MRG60236.1"/>
    </source>
</evidence>
<dbReference type="AlphaFoldDB" id="A0A6I2FCN1"/>
<dbReference type="EMBL" id="WJIF01000005">
    <property type="protein sequence ID" value="MRG60236.1"/>
    <property type="molecule type" value="Genomic_DNA"/>
</dbReference>